<proteinExistence type="predicted"/>
<accession>A0ABT1RKZ2</accession>
<reference evidence="1 2" key="1">
    <citation type="submission" date="2022-06" db="EMBL/GenBank/DDBJ databases">
        <title>Isolation of gut microbiota from human fecal samples.</title>
        <authorList>
            <person name="Pamer E.G."/>
            <person name="Barat B."/>
            <person name="Waligurski E."/>
            <person name="Medina S."/>
            <person name="Paddock L."/>
            <person name="Mostad J."/>
        </authorList>
    </citation>
    <scope>NUCLEOTIDE SEQUENCE [LARGE SCALE GENOMIC DNA]</scope>
    <source>
        <strain evidence="1 2">SL.3.17</strain>
    </source>
</reference>
<sequence>MNISINETKIKVIEEVLDSQYEIIAQLDGIAKSAVESEYRGRLSSFRMLGVDIQVTDGKHHVILPTAD</sequence>
<evidence type="ECO:0000313" key="1">
    <source>
        <dbReference type="EMBL" id="MCQ4635860.1"/>
    </source>
</evidence>
<organism evidence="1 2">
    <name type="scientific">Anaerovorax odorimutans</name>
    <dbReference type="NCBI Taxonomy" id="109327"/>
    <lineage>
        <taxon>Bacteria</taxon>
        <taxon>Bacillati</taxon>
        <taxon>Bacillota</taxon>
        <taxon>Clostridia</taxon>
        <taxon>Peptostreptococcales</taxon>
        <taxon>Anaerovoracaceae</taxon>
        <taxon>Anaerovorax</taxon>
    </lineage>
</organism>
<protein>
    <submittedName>
        <fullName evidence="1">Uncharacterized protein</fullName>
    </submittedName>
</protein>
<name>A0ABT1RKZ2_9FIRM</name>
<comment type="caution">
    <text evidence="1">The sequence shown here is derived from an EMBL/GenBank/DDBJ whole genome shotgun (WGS) entry which is preliminary data.</text>
</comment>
<keyword evidence="2" id="KW-1185">Reference proteome</keyword>
<gene>
    <name evidence="1" type="ORF">NE619_03895</name>
</gene>
<dbReference type="EMBL" id="JANFXK010000003">
    <property type="protein sequence ID" value="MCQ4635860.1"/>
    <property type="molecule type" value="Genomic_DNA"/>
</dbReference>
<dbReference type="RefSeq" id="WP_256131049.1">
    <property type="nucleotide sequence ID" value="NZ_JANFXK010000003.1"/>
</dbReference>
<dbReference type="Proteomes" id="UP001524502">
    <property type="component" value="Unassembled WGS sequence"/>
</dbReference>
<evidence type="ECO:0000313" key="2">
    <source>
        <dbReference type="Proteomes" id="UP001524502"/>
    </source>
</evidence>